<protein>
    <submittedName>
        <fullName evidence="1">Uncharacterized protein</fullName>
    </submittedName>
</protein>
<sequence length="73" mass="8357">MYSTPTSIKGISWLAYDVLISMYIDLLGVKLLFLIALALWHCFLSSYVHPSSVPQLAGRLQEFNIFWQLTFTS</sequence>
<evidence type="ECO:0000313" key="1">
    <source>
        <dbReference type="EMBL" id="KAI6092157.1"/>
    </source>
</evidence>
<gene>
    <name evidence="1" type="ORF">F4821DRAFT_225026</name>
</gene>
<dbReference type="EMBL" id="MU394284">
    <property type="protein sequence ID" value="KAI6092157.1"/>
    <property type="molecule type" value="Genomic_DNA"/>
</dbReference>
<proteinExistence type="predicted"/>
<evidence type="ECO:0000313" key="2">
    <source>
        <dbReference type="Proteomes" id="UP001497680"/>
    </source>
</evidence>
<dbReference type="Proteomes" id="UP001497680">
    <property type="component" value="Unassembled WGS sequence"/>
</dbReference>
<accession>A0ACC0DIK9</accession>
<name>A0ACC0DIK9_9PEZI</name>
<comment type="caution">
    <text evidence="1">The sequence shown here is derived from an EMBL/GenBank/DDBJ whole genome shotgun (WGS) entry which is preliminary data.</text>
</comment>
<reference evidence="1 2" key="1">
    <citation type="journal article" date="2022" name="New Phytol.">
        <title>Ecological generalism drives hyperdiversity of secondary metabolite gene clusters in xylarialean endophytes.</title>
        <authorList>
            <person name="Franco M.E.E."/>
            <person name="Wisecaver J.H."/>
            <person name="Arnold A.E."/>
            <person name="Ju Y.M."/>
            <person name="Slot J.C."/>
            <person name="Ahrendt S."/>
            <person name="Moore L.P."/>
            <person name="Eastman K.E."/>
            <person name="Scott K."/>
            <person name="Konkel Z."/>
            <person name="Mondo S.J."/>
            <person name="Kuo A."/>
            <person name="Hayes R.D."/>
            <person name="Haridas S."/>
            <person name="Andreopoulos B."/>
            <person name="Riley R."/>
            <person name="LaButti K."/>
            <person name="Pangilinan J."/>
            <person name="Lipzen A."/>
            <person name="Amirebrahimi M."/>
            <person name="Yan J."/>
            <person name="Adam C."/>
            <person name="Keymanesh K."/>
            <person name="Ng V."/>
            <person name="Louie K."/>
            <person name="Northen T."/>
            <person name="Drula E."/>
            <person name="Henrissat B."/>
            <person name="Hsieh H.M."/>
            <person name="Youens-Clark K."/>
            <person name="Lutzoni F."/>
            <person name="Miadlikowska J."/>
            <person name="Eastwood D.C."/>
            <person name="Hamelin R.C."/>
            <person name="Grigoriev I.V."/>
            <person name="U'Ren J.M."/>
        </authorList>
    </citation>
    <scope>NUCLEOTIDE SEQUENCE [LARGE SCALE GENOMIC DNA]</scope>
    <source>
        <strain evidence="1 2">ER1909</strain>
    </source>
</reference>
<organism evidence="1 2">
    <name type="scientific">Hypoxylon rubiginosum</name>
    <dbReference type="NCBI Taxonomy" id="110542"/>
    <lineage>
        <taxon>Eukaryota</taxon>
        <taxon>Fungi</taxon>
        <taxon>Dikarya</taxon>
        <taxon>Ascomycota</taxon>
        <taxon>Pezizomycotina</taxon>
        <taxon>Sordariomycetes</taxon>
        <taxon>Xylariomycetidae</taxon>
        <taxon>Xylariales</taxon>
        <taxon>Hypoxylaceae</taxon>
        <taxon>Hypoxylon</taxon>
    </lineage>
</organism>
<keyword evidence="2" id="KW-1185">Reference proteome</keyword>